<feature type="active site" evidence="2">
    <location>
        <position position="285"/>
    </location>
</feature>
<evidence type="ECO:0000259" key="5">
    <source>
        <dbReference type="Pfam" id="PF10502"/>
    </source>
</evidence>
<evidence type="ECO:0000313" key="6">
    <source>
        <dbReference type="EMBL" id="KAJ5496643.1"/>
    </source>
</evidence>
<dbReference type="GO" id="GO:0004252">
    <property type="term" value="F:serine-type endopeptidase activity"/>
    <property type="evidence" value="ECO:0007669"/>
    <property type="project" value="InterPro"/>
</dbReference>
<dbReference type="InterPro" id="IPR036286">
    <property type="entry name" value="LexA/Signal_pep-like_sf"/>
</dbReference>
<evidence type="ECO:0000256" key="2">
    <source>
        <dbReference type="PIRSR" id="PIRSR600223-1"/>
    </source>
</evidence>
<comment type="subcellular location">
    <subcellularLocation>
        <location evidence="3">Mitochondrion inner membrane</location>
    </subcellularLocation>
</comment>
<reference evidence="6" key="2">
    <citation type="journal article" date="2023" name="IMA Fungus">
        <title>Comparative genomic study of the Penicillium genus elucidates a diverse pangenome and 15 lateral gene transfer events.</title>
        <authorList>
            <person name="Petersen C."/>
            <person name="Sorensen T."/>
            <person name="Nielsen M.R."/>
            <person name="Sondergaard T.E."/>
            <person name="Sorensen J.L."/>
            <person name="Fitzpatrick D.A."/>
            <person name="Frisvad J.C."/>
            <person name="Nielsen K.L."/>
        </authorList>
    </citation>
    <scope>NUCLEOTIDE SEQUENCE</scope>
    <source>
        <strain evidence="6">IBT 29495</strain>
    </source>
</reference>
<dbReference type="InterPro" id="IPR000223">
    <property type="entry name" value="Pept_S26A_signal_pept_1"/>
</dbReference>
<dbReference type="Gene3D" id="2.10.109.10">
    <property type="entry name" value="Umud Fragment, subunit A"/>
    <property type="match status" value="1"/>
</dbReference>
<dbReference type="CDD" id="cd06530">
    <property type="entry name" value="S26_SPase_I"/>
    <property type="match status" value="1"/>
</dbReference>
<dbReference type="SUPFAM" id="SSF51306">
    <property type="entry name" value="LexA/Signal peptidase"/>
    <property type="match status" value="1"/>
</dbReference>
<evidence type="ECO:0000256" key="3">
    <source>
        <dbReference type="RuleBase" id="RU362041"/>
    </source>
</evidence>
<dbReference type="Pfam" id="PF06884">
    <property type="entry name" value="DUF1264"/>
    <property type="match status" value="1"/>
</dbReference>
<keyword evidence="3" id="KW-0999">Mitochondrion inner membrane</keyword>
<evidence type="ECO:0000313" key="7">
    <source>
        <dbReference type="Proteomes" id="UP001149954"/>
    </source>
</evidence>
<comment type="caution">
    <text evidence="6">The sequence shown here is derived from an EMBL/GenBank/DDBJ whole genome shotgun (WGS) entry which is preliminary data.</text>
</comment>
<protein>
    <recommendedName>
        <fullName evidence="3">Mitochondrial inner membrane protease subunit</fullName>
        <ecNumber evidence="3">3.4.21.-</ecNumber>
    </recommendedName>
</protein>
<dbReference type="InterPro" id="IPR010686">
    <property type="entry name" value="OBAP-like"/>
</dbReference>
<dbReference type="PANTHER" id="PTHR31360">
    <property type="match status" value="1"/>
</dbReference>
<name>A0A9X0C3G6_9EURO</name>
<sequence length="418" mass="46590">MSDGNKSSCCKGNELPGDPRTLKSRVLEGGASIIQDFTPVKQICAHLNAFHVYSNDPTRCVEANHYCTHLTEDIRQCLIYDSPEKNARLIGVEYMVSPRIFATLPAEERKLWHTHEFEVKSGMLVMPAPAGMPDAVWEAAETAEMQDVAPLYGKTYHFWQVDRGDPVPMGEPQLMGSFVSNESVEVAHPAGLDSLLEDRNKRFGLDHQQKAKKREGIEPVEKHPARSEQDPASNSLHMEQLVRSLVRGFNPRTIGRLALNGTSTFCACALIWEHLITIQLSEGPSMYPTFDVRGDWLLISRMHRNGKGIEVGDVVRYGHPNFQGVHVAKRVVGMPGDFVCQDRPLSTDIGKEGNMIQIPEGHVFLAGDNLPWSRDSRNYGPVPMGLINGKIIARVWPLSKMGWVTNPLQPAQLEAQNI</sequence>
<feature type="compositionally biased region" description="Basic and acidic residues" evidence="4">
    <location>
        <begin position="206"/>
        <end position="229"/>
    </location>
</feature>
<keyword evidence="7" id="KW-1185">Reference proteome</keyword>
<feature type="domain" description="Peptidase S26" evidence="5">
    <location>
        <begin position="264"/>
        <end position="341"/>
    </location>
</feature>
<keyword evidence="3" id="KW-0645">Protease</keyword>
<dbReference type="PANTHER" id="PTHR31360:SF0">
    <property type="entry name" value="OIL BODY-ASSOCIATED PROTEIN 1B"/>
    <property type="match status" value="1"/>
</dbReference>
<feature type="domain" description="Peptidase S26" evidence="5">
    <location>
        <begin position="356"/>
        <end position="396"/>
    </location>
</feature>
<dbReference type="FunFam" id="2.10.109.10:FF:000015">
    <property type="entry name" value="Mitochondrial inner membrane protease subunit 1"/>
    <property type="match status" value="1"/>
</dbReference>
<dbReference type="GO" id="GO:0006465">
    <property type="term" value="P:signal peptide processing"/>
    <property type="evidence" value="ECO:0007669"/>
    <property type="project" value="InterPro"/>
</dbReference>
<keyword evidence="3" id="KW-0472">Membrane</keyword>
<dbReference type="EC" id="3.4.21.-" evidence="3"/>
<feature type="region of interest" description="Disordered" evidence="4">
    <location>
        <begin position="206"/>
        <end position="233"/>
    </location>
</feature>
<organism evidence="6 7">
    <name type="scientific">Penicillium fimorum</name>
    <dbReference type="NCBI Taxonomy" id="1882269"/>
    <lineage>
        <taxon>Eukaryota</taxon>
        <taxon>Fungi</taxon>
        <taxon>Dikarya</taxon>
        <taxon>Ascomycota</taxon>
        <taxon>Pezizomycotina</taxon>
        <taxon>Eurotiomycetes</taxon>
        <taxon>Eurotiomycetidae</taxon>
        <taxon>Eurotiales</taxon>
        <taxon>Aspergillaceae</taxon>
        <taxon>Penicillium</taxon>
    </lineage>
</organism>
<dbReference type="AlphaFoldDB" id="A0A9X0C3G6"/>
<keyword evidence="3" id="KW-0378">Hydrolase</keyword>
<dbReference type="Proteomes" id="UP001149954">
    <property type="component" value="Unassembled WGS sequence"/>
</dbReference>
<dbReference type="PRINTS" id="PR00727">
    <property type="entry name" value="LEADERPTASE"/>
</dbReference>
<feature type="active site" evidence="2">
    <location>
        <position position="329"/>
    </location>
</feature>
<comment type="similarity">
    <text evidence="3">Belongs to the peptidase S26 family.</text>
</comment>
<evidence type="ECO:0000256" key="1">
    <source>
        <dbReference type="ARBA" id="ARBA00009740"/>
    </source>
</evidence>
<proteinExistence type="inferred from homology"/>
<comment type="similarity">
    <text evidence="1">Belongs to the OBAP family.</text>
</comment>
<dbReference type="OrthoDB" id="1901244at2759"/>
<keyword evidence="3" id="KW-0496">Mitochondrion</keyword>
<dbReference type="GO" id="GO:0005743">
    <property type="term" value="C:mitochondrial inner membrane"/>
    <property type="evidence" value="ECO:0007669"/>
    <property type="project" value="UniProtKB-SubCell"/>
</dbReference>
<gene>
    <name evidence="6" type="ORF">N7463_008630</name>
</gene>
<reference evidence="6" key="1">
    <citation type="submission" date="2022-12" db="EMBL/GenBank/DDBJ databases">
        <authorList>
            <person name="Petersen C."/>
        </authorList>
    </citation>
    <scope>NUCLEOTIDE SEQUENCE</scope>
    <source>
        <strain evidence="6">IBT 29495</strain>
    </source>
</reference>
<dbReference type="NCBIfam" id="TIGR02227">
    <property type="entry name" value="sigpep_I_bact"/>
    <property type="match status" value="1"/>
</dbReference>
<dbReference type="InterPro" id="IPR019533">
    <property type="entry name" value="Peptidase_S26"/>
</dbReference>
<dbReference type="Pfam" id="PF10502">
    <property type="entry name" value="Peptidase_S26"/>
    <property type="match status" value="2"/>
</dbReference>
<dbReference type="EMBL" id="JAPWDS010000005">
    <property type="protein sequence ID" value="KAJ5496643.1"/>
    <property type="molecule type" value="Genomic_DNA"/>
</dbReference>
<accession>A0A9X0C3G6</accession>
<evidence type="ECO:0000256" key="4">
    <source>
        <dbReference type="SAM" id="MobiDB-lite"/>
    </source>
</evidence>